<dbReference type="HOGENOM" id="CLU_305824_0_0_9"/>
<protein>
    <submittedName>
        <fullName evidence="1">Uncharacterized protein</fullName>
    </submittedName>
</protein>
<accession>D9STC7</accession>
<gene>
    <name evidence="1" type="ordered locus">Clocel_0977</name>
</gene>
<proteinExistence type="predicted"/>
<dbReference type="AlphaFoldDB" id="D9STC7"/>
<sequence length="1037" mass="120726">MDMIGSGKLSIDNLPKERRAILAGIEAQIQKFRGNAEREEKECASKDKIRDKERPNNVISILGGRGSGKTSVALTIYNSLRNNNSEKNLDSILNIIDPSKFNVEDNALGWIIYSFENDIEKWKKDNSQNINYCNDIKNDGLYTKYEELKTNYIHSRKFYRENLSAITESRYEYDKINEKISSADRNLEKSFREFIEELCNVKRGSCKSSDDSGINEPMIFITFDDVDLCPEKGPEILELILNYLSHPNIVCIVLGDYATFSESLIIDLWKKSNIPSQLEKDTKANNNNTIFNNIVRRADDILGKVLPYKYRFELKDLELMDRLHFTPFGKGKMPKLYELIDKILIIEVNKGKSDEQTTGEYEKSSLLKYFIEPLIDVSSIVKKIEELNLDKNETRRPYDGYHLDVADNNSYNELILKLQNSSEHRKDLKELKAFDYAYILSGNPRGLINLYYKLEEICDGLDKPKLQVVSSTSSKFFGYGDYQEIYLNNYNMYTKLFEAFYNSNIELVNNNDGFDIRDILKLNKNHSTLEINGNRLILTGSDYYEYFNFNVSTSLLTISALKENRKMEKLNKDKCAFIQLFYDLAKVFLGSKIKEDEKTWSFKNICIYKRSEDYISYNSIDFKYFYDFYYFQRLYKVCLPLIIRDRKVHADIRNRLKAVALSIIKAISADEVKEKSRFIEGIFNINKLDYYLISDIRDKLNTINTIAENYSERGIGIFFDHENTDNIVHEILESQEQEYYRVRGLEEILKTSRYHLVCNEILTASDNSKKSVSQRCREIKDIVNSLRNDEVFGDGTFNEILTYAESEDWQNMRKELVKINTIIAEYLTYKIQTSGNSITSEKAVELIQSIKEVNQKFYNRINKNKSVEPVIGLAEYTELQDKLNSVINNSEIPLISNDSLSESRILEPIIVNKKSKLSEQFILKPVIVNRNKKSKLDEPGKIEFMVSEFLRRSVIREPFKENAIGVLKQVTSDEEVVNICKDIDKNNFKEKMYGISKILIGRWYRIGNMDKINLLKEVATPDNEEFISTYENELLVL</sequence>
<dbReference type="InterPro" id="IPR027417">
    <property type="entry name" value="P-loop_NTPase"/>
</dbReference>
<reference evidence="1 2" key="1">
    <citation type="submission" date="2010-08" db="EMBL/GenBank/DDBJ databases">
        <title>Complete sequence of Clostridium cellulovorans 743B.</title>
        <authorList>
            <consortium name="US DOE Joint Genome Institute"/>
            <person name="Lucas S."/>
            <person name="Copeland A."/>
            <person name="Lapidus A."/>
            <person name="Cheng J.-F."/>
            <person name="Bruce D."/>
            <person name="Goodwin L."/>
            <person name="Pitluck S."/>
            <person name="Chertkov O."/>
            <person name="Detter J.C."/>
            <person name="Han C."/>
            <person name="Tapia R."/>
            <person name="Land M."/>
            <person name="Hauser L."/>
            <person name="Chang Y.-J."/>
            <person name="Jeffries C."/>
            <person name="Kyrpides N."/>
            <person name="Ivanova N."/>
            <person name="Mikhailova N."/>
            <person name="Hemme C.L."/>
            <person name="Woyke T."/>
        </authorList>
    </citation>
    <scope>NUCLEOTIDE SEQUENCE [LARGE SCALE GENOMIC DNA]</scope>
    <source>
        <strain evidence="2">ATCC 35296 / DSM 3052 / OCM 3 / 743B</strain>
    </source>
</reference>
<evidence type="ECO:0000313" key="1">
    <source>
        <dbReference type="EMBL" id="ADL50743.1"/>
    </source>
</evidence>
<dbReference type="EMBL" id="CP002160">
    <property type="protein sequence ID" value="ADL50743.1"/>
    <property type="molecule type" value="Genomic_DNA"/>
</dbReference>
<name>D9STC7_CLOC7</name>
<dbReference type="Gene3D" id="3.40.50.300">
    <property type="entry name" value="P-loop containing nucleotide triphosphate hydrolases"/>
    <property type="match status" value="1"/>
</dbReference>
<evidence type="ECO:0000313" key="2">
    <source>
        <dbReference type="Proteomes" id="UP000002730"/>
    </source>
</evidence>
<dbReference type="RefSeq" id="WP_010076410.1">
    <property type="nucleotide sequence ID" value="NC_014393.1"/>
</dbReference>
<dbReference type="OrthoDB" id="2016777at2"/>
<organism evidence="1 2">
    <name type="scientific">Clostridium cellulovorans (strain ATCC 35296 / DSM 3052 / OCM 3 / 743B)</name>
    <dbReference type="NCBI Taxonomy" id="573061"/>
    <lineage>
        <taxon>Bacteria</taxon>
        <taxon>Bacillati</taxon>
        <taxon>Bacillota</taxon>
        <taxon>Clostridia</taxon>
        <taxon>Eubacteriales</taxon>
        <taxon>Clostridiaceae</taxon>
        <taxon>Clostridium</taxon>
    </lineage>
</organism>
<keyword evidence="2" id="KW-1185">Reference proteome</keyword>
<dbReference type="KEGG" id="ccb:Clocel_0977"/>
<dbReference type="Proteomes" id="UP000002730">
    <property type="component" value="Chromosome"/>
</dbReference>
<dbReference type="SUPFAM" id="SSF52540">
    <property type="entry name" value="P-loop containing nucleoside triphosphate hydrolases"/>
    <property type="match status" value="1"/>
</dbReference>